<gene>
    <name evidence="1" type="ORF">IQ247_02555</name>
</gene>
<evidence type="ECO:0000313" key="1">
    <source>
        <dbReference type="EMBL" id="MBE9211606.1"/>
    </source>
</evidence>
<organism evidence="1 2">
    <name type="scientific">Plectonema cf. radiosum LEGE 06105</name>
    <dbReference type="NCBI Taxonomy" id="945769"/>
    <lineage>
        <taxon>Bacteria</taxon>
        <taxon>Bacillati</taxon>
        <taxon>Cyanobacteriota</taxon>
        <taxon>Cyanophyceae</taxon>
        <taxon>Oscillatoriophycideae</taxon>
        <taxon>Oscillatoriales</taxon>
        <taxon>Microcoleaceae</taxon>
        <taxon>Plectonema</taxon>
    </lineage>
</organism>
<accession>A0A8J7JYR2</accession>
<keyword evidence="2" id="KW-1185">Reference proteome</keyword>
<sequence length="85" mass="10091">MAKFTIYQLLLIANKITNDALKQLHHNDDEILNNFSSVHKMLEYITNNEENARVDFPSLEQEIEYKNTLSEVLKEEIDFNYIKPF</sequence>
<protein>
    <submittedName>
        <fullName evidence="1">Uncharacterized protein</fullName>
    </submittedName>
</protein>
<proteinExistence type="predicted"/>
<evidence type="ECO:0000313" key="2">
    <source>
        <dbReference type="Proteomes" id="UP000620559"/>
    </source>
</evidence>
<comment type="caution">
    <text evidence="1">The sequence shown here is derived from an EMBL/GenBank/DDBJ whole genome shotgun (WGS) entry which is preliminary data.</text>
</comment>
<name>A0A8J7JYR2_9CYAN</name>
<reference evidence="1" key="1">
    <citation type="submission" date="2020-10" db="EMBL/GenBank/DDBJ databases">
        <authorList>
            <person name="Castelo-Branco R."/>
            <person name="Eusebio N."/>
            <person name="Adriana R."/>
            <person name="Vieira A."/>
            <person name="Brugerolle De Fraissinette N."/>
            <person name="Rezende De Castro R."/>
            <person name="Schneider M.P."/>
            <person name="Vasconcelos V."/>
            <person name="Leao P.N."/>
        </authorList>
    </citation>
    <scope>NUCLEOTIDE SEQUENCE</scope>
    <source>
        <strain evidence="1">LEGE 06105</strain>
    </source>
</reference>
<dbReference type="RefSeq" id="WP_193916727.1">
    <property type="nucleotide sequence ID" value="NZ_JADEWL010000005.1"/>
</dbReference>
<dbReference type="AlphaFoldDB" id="A0A8J7JYR2"/>
<dbReference type="EMBL" id="JADEWL010000005">
    <property type="protein sequence ID" value="MBE9211606.1"/>
    <property type="molecule type" value="Genomic_DNA"/>
</dbReference>
<dbReference type="Proteomes" id="UP000620559">
    <property type="component" value="Unassembled WGS sequence"/>
</dbReference>